<comment type="caution">
    <text evidence="2">The sequence shown here is derived from an EMBL/GenBank/DDBJ whole genome shotgun (WGS) entry which is preliminary data.</text>
</comment>
<keyword evidence="1" id="KW-0812">Transmembrane</keyword>
<dbReference type="AlphaFoldDB" id="A0A4U6BRR6"/>
<accession>A0A4U6BRR6</accession>
<dbReference type="Proteomes" id="UP000034832">
    <property type="component" value="Unassembled WGS sequence"/>
</dbReference>
<feature type="transmembrane region" description="Helical" evidence="1">
    <location>
        <begin position="47"/>
        <end position="68"/>
    </location>
</feature>
<keyword evidence="1" id="KW-0472">Membrane</keyword>
<protein>
    <submittedName>
        <fullName evidence="2">Uncharacterized protein</fullName>
    </submittedName>
</protein>
<reference evidence="2" key="1">
    <citation type="submission" date="2019-04" db="EMBL/GenBank/DDBJ databases">
        <title>Whole genome sequencing of cave bacteria.</title>
        <authorList>
            <person name="Gan H.M."/>
            <person name="Barton H."/>
            <person name="Savka M.A."/>
        </authorList>
    </citation>
    <scope>NUCLEOTIDE SEQUENCE [LARGE SCALE GENOMIC DNA]</scope>
    <source>
        <strain evidence="2">LC387</strain>
    </source>
</reference>
<keyword evidence="3" id="KW-1185">Reference proteome</keyword>
<feature type="transmembrane region" description="Helical" evidence="1">
    <location>
        <begin position="75"/>
        <end position="94"/>
    </location>
</feature>
<evidence type="ECO:0000313" key="2">
    <source>
        <dbReference type="EMBL" id="TKT73289.1"/>
    </source>
</evidence>
<dbReference type="RefSeq" id="WP_046826306.1">
    <property type="nucleotide sequence ID" value="NZ_LBIA02000001.1"/>
</dbReference>
<dbReference type="Pfam" id="PF17434">
    <property type="entry name" value="DUF5413"/>
    <property type="match status" value="1"/>
</dbReference>
<organism evidence="2 3">
    <name type="scientific">Afipia massiliensis</name>
    <dbReference type="NCBI Taxonomy" id="211460"/>
    <lineage>
        <taxon>Bacteria</taxon>
        <taxon>Pseudomonadati</taxon>
        <taxon>Pseudomonadota</taxon>
        <taxon>Alphaproteobacteria</taxon>
        <taxon>Hyphomicrobiales</taxon>
        <taxon>Nitrobacteraceae</taxon>
        <taxon>Afipia</taxon>
    </lineage>
</organism>
<feature type="transmembrane region" description="Helical" evidence="1">
    <location>
        <begin position="106"/>
        <end position="124"/>
    </location>
</feature>
<evidence type="ECO:0000313" key="3">
    <source>
        <dbReference type="Proteomes" id="UP000034832"/>
    </source>
</evidence>
<evidence type="ECO:0000256" key="1">
    <source>
        <dbReference type="SAM" id="Phobius"/>
    </source>
</evidence>
<dbReference type="EMBL" id="LBIA02000001">
    <property type="protein sequence ID" value="TKT73289.1"/>
    <property type="molecule type" value="Genomic_DNA"/>
</dbReference>
<proteinExistence type="predicted"/>
<keyword evidence="1" id="KW-1133">Transmembrane helix</keyword>
<dbReference type="OrthoDB" id="8253092at2"/>
<sequence length="140" mass="15282">MKRYIIFAAIGPLVAGFFLLVLGTPDGYWDGDNVIRKLFKVLVVTLPYNYLFGIIPALMIGAVDDIFLHVRRISPAVRMVLTGLVAFAATAVLYGTLGTETGLKHYFLYGLVGFIPATFSSWLAHKFDKVGGAHPNTMSA</sequence>
<name>A0A4U6BRR6_9BRAD</name>
<gene>
    <name evidence="2" type="ORF">YH63_018710</name>
</gene>
<dbReference type="InterPro" id="IPR035399">
    <property type="entry name" value="DUF5413"/>
</dbReference>